<proteinExistence type="predicted"/>
<protein>
    <submittedName>
        <fullName evidence="1">Uncharacterized protein</fullName>
    </submittedName>
</protein>
<sequence>MGRRFHRRFVVIPTDLFSDPNTCRVGYGITPVAKRLSV</sequence>
<dbReference type="AlphaFoldDB" id="A0A828YYY9"/>
<dbReference type="Proteomes" id="UP000001338">
    <property type="component" value="Unassembled WGS sequence"/>
</dbReference>
<evidence type="ECO:0000313" key="1">
    <source>
        <dbReference type="EMBL" id="EKR62987.1"/>
    </source>
</evidence>
<accession>A0A828YYY9</accession>
<comment type="caution">
    <text evidence="1">The sequence shown here is derived from an EMBL/GenBank/DDBJ whole genome shotgun (WGS) entry which is preliminary data.</text>
</comment>
<name>A0A828YYY9_9LEPT</name>
<gene>
    <name evidence="1" type="ORF">LEP1GSC036_2447</name>
</gene>
<dbReference type="EMBL" id="AFLV02000065">
    <property type="protein sequence ID" value="EKR62987.1"/>
    <property type="molecule type" value="Genomic_DNA"/>
</dbReference>
<organism evidence="1 2">
    <name type="scientific">Leptospira weilii str. 2006001853</name>
    <dbReference type="NCBI Taxonomy" id="1001589"/>
    <lineage>
        <taxon>Bacteria</taxon>
        <taxon>Pseudomonadati</taxon>
        <taxon>Spirochaetota</taxon>
        <taxon>Spirochaetia</taxon>
        <taxon>Leptospirales</taxon>
        <taxon>Leptospiraceae</taxon>
        <taxon>Leptospira</taxon>
    </lineage>
</organism>
<evidence type="ECO:0000313" key="2">
    <source>
        <dbReference type="Proteomes" id="UP000001338"/>
    </source>
</evidence>
<reference evidence="1 2" key="1">
    <citation type="submission" date="2012-10" db="EMBL/GenBank/DDBJ databases">
        <authorList>
            <person name="Harkins D.M."/>
            <person name="Durkin A.S."/>
            <person name="Brinkac L.M."/>
            <person name="Haft D.H."/>
            <person name="Selengut J.D."/>
            <person name="Sanka R."/>
            <person name="DePew J."/>
            <person name="Purushe J."/>
            <person name="Whelen A.C."/>
            <person name="Vinetz J.M."/>
            <person name="Sutton G.G."/>
            <person name="Nierman W.C."/>
            <person name="Fouts D.E."/>
        </authorList>
    </citation>
    <scope>NUCLEOTIDE SEQUENCE [LARGE SCALE GENOMIC DNA]</scope>
    <source>
        <strain evidence="1 2">2006001853</strain>
    </source>
</reference>